<comment type="caution">
    <text evidence="6">The sequence shown here is derived from an EMBL/GenBank/DDBJ whole genome shotgun (WGS) entry which is preliminary data.</text>
</comment>
<feature type="transmembrane region" description="Helical" evidence="4">
    <location>
        <begin position="7"/>
        <end position="26"/>
    </location>
</feature>
<dbReference type="InterPro" id="IPR036312">
    <property type="entry name" value="Bifun_inhib/LTP/seed_sf"/>
</dbReference>
<keyword evidence="3" id="KW-0446">Lipid-binding</keyword>
<sequence length="123" mass="13596">MKNSVMIIFPNILIVAISASLFMYLADSRNPASITCSNVELNAMPCLPYAEGDKPTIDPKCCTGLQNLVATATSKDDKVTTCHCLEDAFQKFHAIQDKYMKAIPNLCNVTVPFPLSKDMKYDK</sequence>
<evidence type="ECO:0000259" key="5">
    <source>
        <dbReference type="SMART" id="SM00499"/>
    </source>
</evidence>
<keyword evidence="4" id="KW-1133">Transmembrane helix</keyword>
<keyword evidence="4" id="KW-0472">Membrane</keyword>
<name>A0AAV0QNP7_9ROSI</name>
<protein>
    <recommendedName>
        <fullName evidence="3">Non-specific lipid-transfer protein</fullName>
    </recommendedName>
</protein>
<keyword evidence="3" id="KW-0813">Transport</keyword>
<dbReference type="GO" id="GO:0008289">
    <property type="term" value="F:lipid binding"/>
    <property type="evidence" value="ECO:0007669"/>
    <property type="project" value="UniProtKB-KW"/>
</dbReference>
<reference evidence="6" key="1">
    <citation type="submission" date="2022-08" db="EMBL/GenBank/DDBJ databases">
        <authorList>
            <person name="Gutierrez-Valencia J."/>
        </authorList>
    </citation>
    <scope>NUCLEOTIDE SEQUENCE</scope>
</reference>
<dbReference type="SUPFAM" id="SSF47699">
    <property type="entry name" value="Bifunctional inhibitor/lipid-transfer protein/seed storage 2S albumin"/>
    <property type="match status" value="1"/>
</dbReference>
<accession>A0AAV0QNP7</accession>
<dbReference type="InterPro" id="IPR000528">
    <property type="entry name" value="Plant_nsLTP"/>
</dbReference>
<evidence type="ECO:0000256" key="1">
    <source>
        <dbReference type="ARBA" id="ARBA00009748"/>
    </source>
</evidence>
<organism evidence="6 7">
    <name type="scientific">Linum tenue</name>
    <dbReference type="NCBI Taxonomy" id="586396"/>
    <lineage>
        <taxon>Eukaryota</taxon>
        <taxon>Viridiplantae</taxon>
        <taxon>Streptophyta</taxon>
        <taxon>Embryophyta</taxon>
        <taxon>Tracheophyta</taxon>
        <taxon>Spermatophyta</taxon>
        <taxon>Magnoliopsida</taxon>
        <taxon>eudicotyledons</taxon>
        <taxon>Gunneridae</taxon>
        <taxon>Pentapetalae</taxon>
        <taxon>rosids</taxon>
        <taxon>fabids</taxon>
        <taxon>Malpighiales</taxon>
        <taxon>Linaceae</taxon>
        <taxon>Linum</taxon>
    </lineage>
</organism>
<keyword evidence="2" id="KW-1015">Disulfide bond</keyword>
<evidence type="ECO:0000313" key="7">
    <source>
        <dbReference type="Proteomes" id="UP001154282"/>
    </source>
</evidence>
<dbReference type="PANTHER" id="PTHR33076">
    <property type="entry name" value="NON-SPECIFIC LIPID-TRANSFER PROTEIN 2-RELATED"/>
    <property type="match status" value="1"/>
</dbReference>
<dbReference type="GO" id="GO:0006869">
    <property type="term" value="P:lipid transport"/>
    <property type="evidence" value="ECO:0007669"/>
    <property type="project" value="InterPro"/>
</dbReference>
<feature type="domain" description="Bifunctional inhibitor/plant lipid transfer protein/seed storage helical" evidence="5">
    <location>
        <begin position="36"/>
        <end position="113"/>
    </location>
</feature>
<keyword evidence="4" id="KW-0812">Transmembrane</keyword>
<evidence type="ECO:0000256" key="3">
    <source>
        <dbReference type="RuleBase" id="RU000628"/>
    </source>
</evidence>
<comment type="function">
    <text evidence="3">Plant non-specific lipid-transfer proteins transfer phospholipids as well as galactolipids across membranes. May play a role in wax or cutin deposition in the cell walls of expanding epidermal cells and certain secretory tissues.</text>
</comment>
<dbReference type="PRINTS" id="PR00382">
    <property type="entry name" value="LIPIDTRNSFER"/>
</dbReference>
<comment type="similarity">
    <text evidence="1 3">Belongs to the plant LTP family.</text>
</comment>
<dbReference type="Proteomes" id="UP001154282">
    <property type="component" value="Unassembled WGS sequence"/>
</dbReference>
<gene>
    <name evidence="6" type="ORF">LITE_LOCUS43758</name>
</gene>
<dbReference type="EMBL" id="CAMGYJ010000009">
    <property type="protein sequence ID" value="CAI0545962.1"/>
    <property type="molecule type" value="Genomic_DNA"/>
</dbReference>
<evidence type="ECO:0000256" key="4">
    <source>
        <dbReference type="SAM" id="Phobius"/>
    </source>
</evidence>
<dbReference type="AlphaFoldDB" id="A0AAV0QNP7"/>
<dbReference type="CDD" id="cd01960">
    <property type="entry name" value="nsLTP1"/>
    <property type="match status" value="1"/>
</dbReference>
<dbReference type="InterPro" id="IPR016140">
    <property type="entry name" value="Bifunc_inhib/LTP/seed_store"/>
</dbReference>
<evidence type="ECO:0000256" key="2">
    <source>
        <dbReference type="ARBA" id="ARBA00023157"/>
    </source>
</evidence>
<proteinExistence type="inferred from homology"/>
<dbReference type="Gene3D" id="1.10.110.10">
    <property type="entry name" value="Plant lipid-transfer and hydrophobic proteins"/>
    <property type="match status" value="1"/>
</dbReference>
<evidence type="ECO:0000313" key="6">
    <source>
        <dbReference type="EMBL" id="CAI0545962.1"/>
    </source>
</evidence>
<keyword evidence="7" id="KW-1185">Reference proteome</keyword>
<dbReference type="SMART" id="SM00499">
    <property type="entry name" value="AAI"/>
    <property type="match status" value="1"/>
</dbReference>
<dbReference type="Pfam" id="PF00234">
    <property type="entry name" value="Tryp_alpha_amyl"/>
    <property type="match status" value="1"/>
</dbReference>